<keyword evidence="6" id="KW-0143">Chaperone</keyword>
<evidence type="ECO:0000256" key="8">
    <source>
        <dbReference type="ARBA" id="ARBA00024235"/>
    </source>
</evidence>
<evidence type="ECO:0000256" key="1">
    <source>
        <dbReference type="ARBA" id="ARBA00004401"/>
    </source>
</evidence>
<evidence type="ECO:0000256" key="9">
    <source>
        <dbReference type="SAM" id="Phobius"/>
    </source>
</evidence>
<gene>
    <name evidence="11" type="ORF">M8A51_15900</name>
</gene>
<keyword evidence="2" id="KW-1003">Cell membrane</keyword>
<evidence type="ECO:0000256" key="3">
    <source>
        <dbReference type="ARBA" id="ARBA00022692"/>
    </source>
</evidence>
<keyword evidence="4 9" id="KW-1133">Transmembrane helix</keyword>
<comment type="similarity">
    <text evidence="7">Belongs to the YfgM family.</text>
</comment>
<comment type="subcellular location">
    <subcellularLocation>
        <location evidence="1">Cell membrane</location>
        <topology evidence="1">Single-pass type II membrane protein</topology>
    </subcellularLocation>
</comment>
<protein>
    <recommendedName>
        <fullName evidence="8">Ancillary SecYEG translocon subunit</fullName>
    </recommendedName>
</protein>
<comment type="caution">
    <text evidence="11">The sequence shown here is derived from an EMBL/GenBank/DDBJ whole genome shotgun (WGS) entry which is preliminary data.</text>
</comment>
<dbReference type="InterPro" id="IPR011990">
    <property type="entry name" value="TPR-like_helical_dom_sf"/>
</dbReference>
<feature type="transmembrane region" description="Helical" evidence="9">
    <location>
        <begin position="26"/>
        <end position="44"/>
    </location>
</feature>
<keyword evidence="3 9" id="KW-0812">Transmembrane</keyword>
<evidence type="ECO:0000256" key="4">
    <source>
        <dbReference type="ARBA" id="ARBA00022989"/>
    </source>
</evidence>
<dbReference type="PANTHER" id="PTHR38035:SF1">
    <property type="entry name" value="ANCILLARY SECYEG TRANSLOCON SUBUNIT"/>
    <property type="match status" value="1"/>
</dbReference>
<reference evidence="11" key="1">
    <citation type="submission" date="2022-05" db="EMBL/GenBank/DDBJ databases">
        <title>Schlegelella sp. nov., isolated from mangrove soil.</title>
        <authorList>
            <person name="Liu Y."/>
            <person name="Ge X."/>
            <person name="Liu W."/>
        </authorList>
    </citation>
    <scope>NUCLEOTIDE SEQUENCE</scope>
    <source>
        <strain evidence="11">S2-27</strain>
    </source>
</reference>
<dbReference type="PANTHER" id="PTHR38035">
    <property type="entry name" value="UPF0070 PROTEIN YFGM"/>
    <property type="match status" value="1"/>
</dbReference>
<evidence type="ECO:0000256" key="2">
    <source>
        <dbReference type="ARBA" id="ARBA00022475"/>
    </source>
</evidence>
<dbReference type="Proteomes" id="UP001165541">
    <property type="component" value="Unassembled WGS sequence"/>
</dbReference>
<dbReference type="Gene3D" id="1.25.40.10">
    <property type="entry name" value="Tetratricopeptide repeat domain"/>
    <property type="match status" value="1"/>
</dbReference>
<evidence type="ECO:0000259" key="10">
    <source>
        <dbReference type="Pfam" id="PF09976"/>
    </source>
</evidence>
<feature type="domain" description="Ancillary SecYEG translocon subunit/Cell division coordinator CpoB TPR" evidence="10">
    <location>
        <begin position="17"/>
        <end position="210"/>
    </location>
</feature>
<evidence type="ECO:0000313" key="12">
    <source>
        <dbReference type="Proteomes" id="UP001165541"/>
    </source>
</evidence>
<dbReference type="InterPro" id="IPR026039">
    <property type="entry name" value="YfgM"/>
</dbReference>
<evidence type="ECO:0000256" key="7">
    <source>
        <dbReference type="ARBA" id="ARBA00024197"/>
    </source>
</evidence>
<evidence type="ECO:0000313" key="11">
    <source>
        <dbReference type="EMBL" id="MCM5681009.1"/>
    </source>
</evidence>
<dbReference type="InterPro" id="IPR018704">
    <property type="entry name" value="SecYEG/CpoB_TPR"/>
</dbReference>
<dbReference type="EMBL" id="JAMKFE010000009">
    <property type="protein sequence ID" value="MCM5681009.1"/>
    <property type="molecule type" value="Genomic_DNA"/>
</dbReference>
<dbReference type="PIRSF" id="PIRSF006170">
    <property type="entry name" value="YfgM"/>
    <property type="match status" value="1"/>
</dbReference>
<sequence>MATQLDLEEQEQLENIKHFWKQYGSLITWVVILVLAAFAGWNGWNWWQRDQAVKASALYDEVDKAAQGNSADQALRAFNDLKDRYPRTVFAAQAGLLAAKVLHDQDKSEEARTALAWVSDHASQDAYGAIARLRLAGLLLDQKAYDDALKRLSGSMPKEFEALAADRRGDVYLAQGQQAEAQAEYEKAYKGMPATAEYRRLVEAKLTALGKAPAPETPASEVTQ</sequence>
<organism evidence="11 12">
    <name type="scientific">Caldimonas mangrovi</name>
    <dbReference type="NCBI Taxonomy" id="2944811"/>
    <lineage>
        <taxon>Bacteria</taxon>
        <taxon>Pseudomonadati</taxon>
        <taxon>Pseudomonadota</taxon>
        <taxon>Betaproteobacteria</taxon>
        <taxon>Burkholderiales</taxon>
        <taxon>Sphaerotilaceae</taxon>
        <taxon>Caldimonas</taxon>
    </lineage>
</organism>
<dbReference type="RefSeq" id="WP_251779458.1">
    <property type="nucleotide sequence ID" value="NZ_JAMKFE010000009.1"/>
</dbReference>
<evidence type="ECO:0000256" key="5">
    <source>
        <dbReference type="ARBA" id="ARBA00023136"/>
    </source>
</evidence>
<proteinExistence type="inferred from homology"/>
<dbReference type="Pfam" id="PF09976">
    <property type="entry name" value="TPR_21"/>
    <property type="match status" value="1"/>
</dbReference>
<keyword evidence="5 9" id="KW-0472">Membrane</keyword>
<dbReference type="SUPFAM" id="SSF48452">
    <property type="entry name" value="TPR-like"/>
    <property type="match status" value="1"/>
</dbReference>
<accession>A0ABT0YQJ5</accession>
<evidence type="ECO:0000256" key="6">
    <source>
        <dbReference type="ARBA" id="ARBA00023186"/>
    </source>
</evidence>
<name>A0ABT0YQJ5_9BURK</name>
<keyword evidence="12" id="KW-1185">Reference proteome</keyword>